<keyword evidence="1" id="KW-0472">Membrane</keyword>
<dbReference type="RefSeq" id="WP_188366583.1">
    <property type="nucleotide sequence ID" value="NZ_BMDT01000001.1"/>
</dbReference>
<evidence type="ECO:0000256" key="1">
    <source>
        <dbReference type="SAM" id="Phobius"/>
    </source>
</evidence>
<feature type="transmembrane region" description="Helical" evidence="1">
    <location>
        <begin position="36"/>
        <end position="56"/>
    </location>
</feature>
<evidence type="ECO:0000313" key="3">
    <source>
        <dbReference type="Proteomes" id="UP000622610"/>
    </source>
</evidence>
<protein>
    <recommendedName>
        <fullName evidence="4">Holin</fullName>
    </recommendedName>
</protein>
<sequence>MENILEFIAKDGMIMIPVLLVLGSFIKQSSFIRNELIPFVLLGISLLMTPLILGGFTSHTIAQAVLVTGVAVLGNQMYKQIGYLKDGDKSDED</sequence>
<gene>
    <name evidence="2" type="ORF">GCM10011482_04050</name>
</gene>
<dbReference type="AlphaFoldDB" id="A0A917JFK8"/>
<reference evidence="2" key="1">
    <citation type="journal article" date="2014" name="Int. J. Syst. Evol. Microbiol.">
        <title>Complete genome sequence of Corynebacterium casei LMG S-19264T (=DSM 44701T), isolated from a smear-ripened cheese.</title>
        <authorList>
            <consortium name="US DOE Joint Genome Institute (JGI-PGF)"/>
            <person name="Walter F."/>
            <person name="Albersmeier A."/>
            <person name="Kalinowski J."/>
            <person name="Ruckert C."/>
        </authorList>
    </citation>
    <scope>NUCLEOTIDE SEQUENCE</scope>
    <source>
        <strain evidence="2">CCM 8433</strain>
    </source>
</reference>
<dbReference type="EMBL" id="BMDT01000001">
    <property type="protein sequence ID" value="GGI64751.1"/>
    <property type="molecule type" value="Genomic_DNA"/>
</dbReference>
<feature type="transmembrane region" description="Helical" evidence="1">
    <location>
        <begin position="12"/>
        <end position="30"/>
    </location>
</feature>
<keyword evidence="3" id="KW-1185">Reference proteome</keyword>
<keyword evidence="1" id="KW-1133">Transmembrane helix</keyword>
<proteinExistence type="predicted"/>
<name>A0A917JFK8_9ENTE</name>
<evidence type="ECO:0008006" key="4">
    <source>
        <dbReference type="Google" id="ProtNLM"/>
    </source>
</evidence>
<dbReference type="Pfam" id="PF16079">
    <property type="entry name" value="Phage_holin_5_2"/>
    <property type="match status" value="1"/>
</dbReference>
<accession>A0A917JFK8</accession>
<evidence type="ECO:0000313" key="2">
    <source>
        <dbReference type="EMBL" id="GGI64751.1"/>
    </source>
</evidence>
<organism evidence="2 3">
    <name type="scientific">Enterococcus alcedinis</name>
    <dbReference type="NCBI Taxonomy" id="1274384"/>
    <lineage>
        <taxon>Bacteria</taxon>
        <taxon>Bacillati</taxon>
        <taxon>Bacillota</taxon>
        <taxon>Bacilli</taxon>
        <taxon>Lactobacillales</taxon>
        <taxon>Enterococcaceae</taxon>
        <taxon>Enterococcus</taxon>
    </lineage>
</organism>
<keyword evidence="1" id="KW-0812">Transmembrane</keyword>
<reference evidence="2" key="2">
    <citation type="submission" date="2020-09" db="EMBL/GenBank/DDBJ databases">
        <authorList>
            <person name="Sun Q."/>
            <person name="Sedlacek I."/>
        </authorList>
    </citation>
    <scope>NUCLEOTIDE SEQUENCE</scope>
    <source>
        <strain evidence="2">CCM 8433</strain>
    </source>
</reference>
<dbReference type="InterPro" id="IPR032111">
    <property type="entry name" value="Clostridium_phage_holin"/>
</dbReference>
<dbReference type="Proteomes" id="UP000622610">
    <property type="component" value="Unassembled WGS sequence"/>
</dbReference>
<comment type="caution">
    <text evidence="2">The sequence shown here is derived from an EMBL/GenBank/DDBJ whole genome shotgun (WGS) entry which is preliminary data.</text>
</comment>